<keyword evidence="2" id="KW-0732">Signal</keyword>
<feature type="region of interest" description="Disordered" evidence="1">
    <location>
        <begin position="260"/>
        <end position="284"/>
    </location>
</feature>
<comment type="caution">
    <text evidence="3">The sequence shown here is derived from an EMBL/GenBank/DDBJ whole genome shotgun (WGS) entry which is preliminary data.</text>
</comment>
<evidence type="ECO:0000313" key="4">
    <source>
        <dbReference type="Proteomes" id="UP000541535"/>
    </source>
</evidence>
<accession>A0A7W5B862</accession>
<keyword evidence="4" id="KW-1185">Reference proteome</keyword>
<dbReference type="Gene3D" id="2.20.110.10">
    <property type="entry name" value="Histone H3 K4-specific methyltransferase SET7/9 N-terminal domain"/>
    <property type="match status" value="1"/>
</dbReference>
<organism evidence="3 4">
    <name type="scientific">Pseudoduganella violacea</name>
    <dbReference type="NCBI Taxonomy" id="1715466"/>
    <lineage>
        <taxon>Bacteria</taxon>
        <taxon>Pseudomonadati</taxon>
        <taxon>Pseudomonadota</taxon>
        <taxon>Betaproteobacteria</taxon>
        <taxon>Burkholderiales</taxon>
        <taxon>Oxalobacteraceae</taxon>
        <taxon>Telluria group</taxon>
        <taxon>Pseudoduganella</taxon>
    </lineage>
</organism>
<dbReference type="SUPFAM" id="SSF82185">
    <property type="entry name" value="Histone H3 K4-specific methyltransferase SET7/9 N-terminal domain"/>
    <property type="match status" value="1"/>
</dbReference>
<dbReference type="EMBL" id="JACHXD010000001">
    <property type="protein sequence ID" value="MBB3117570.1"/>
    <property type="molecule type" value="Genomic_DNA"/>
</dbReference>
<evidence type="ECO:0000313" key="3">
    <source>
        <dbReference type="EMBL" id="MBB3117570.1"/>
    </source>
</evidence>
<feature type="signal peptide" evidence="2">
    <location>
        <begin position="1"/>
        <end position="18"/>
    </location>
</feature>
<evidence type="ECO:0000256" key="2">
    <source>
        <dbReference type="SAM" id="SignalP"/>
    </source>
</evidence>
<dbReference type="Proteomes" id="UP000541535">
    <property type="component" value="Unassembled WGS sequence"/>
</dbReference>
<evidence type="ECO:0000256" key="1">
    <source>
        <dbReference type="SAM" id="MobiDB-lite"/>
    </source>
</evidence>
<name>A0A7W5B862_9BURK</name>
<dbReference type="RefSeq" id="WP_183439498.1">
    <property type="nucleotide sequence ID" value="NZ_JACHXD010000001.1"/>
</dbReference>
<feature type="compositionally biased region" description="Basic and acidic residues" evidence="1">
    <location>
        <begin position="270"/>
        <end position="284"/>
    </location>
</feature>
<proteinExistence type="predicted"/>
<gene>
    <name evidence="3" type="ORF">FHS03_000589</name>
</gene>
<protein>
    <submittedName>
        <fullName evidence="3">Antitoxin component YwqK of YwqJK toxin-antitoxin module</fullName>
    </submittedName>
</protein>
<dbReference type="AlphaFoldDB" id="A0A7W5B862"/>
<dbReference type="PROSITE" id="PS51257">
    <property type="entry name" value="PROKAR_LIPOPROTEIN"/>
    <property type="match status" value="1"/>
</dbReference>
<sequence length="284" mass="30888">MRKLAALPLILLSFALSACNDTLDSRNSEIANNKIYQIGKNEGFSGKITNIPLGKLPYSEIVPVVNLIAKATGNKDINNLIYTESLSVGHDTVLCDTSSVDGVLNGETSCKSVPSGNRIIKMNFKNGVIDGKATFYYAFRKDVRLADVDYLDGKASGLLIIYGFTTGNPIYKVKFENGVLNGSETALDENSGKAIFEGNLVNGKYQGETIRYNANGSVAEKTMWNNGVAQDYQDKPAQTETNSVDCLGAWIAAFHKEKGSDAPISSEQTDEWKTWCDQGKKPNT</sequence>
<reference evidence="3 4" key="1">
    <citation type="submission" date="2020-08" db="EMBL/GenBank/DDBJ databases">
        <title>Genomic Encyclopedia of Type Strains, Phase III (KMG-III): the genomes of soil and plant-associated and newly described type strains.</title>
        <authorList>
            <person name="Whitman W."/>
        </authorList>
    </citation>
    <scope>NUCLEOTIDE SEQUENCE [LARGE SCALE GENOMIC DNA]</scope>
    <source>
        <strain evidence="3 4">CECT 8897</strain>
    </source>
</reference>
<feature type="chain" id="PRO_5031310891" evidence="2">
    <location>
        <begin position="19"/>
        <end position="284"/>
    </location>
</feature>